<dbReference type="Proteomes" id="UP001497623">
    <property type="component" value="Unassembled WGS sequence"/>
</dbReference>
<dbReference type="InterPro" id="IPR036770">
    <property type="entry name" value="Ankyrin_rpt-contain_sf"/>
</dbReference>
<feature type="non-terminal residue" evidence="2">
    <location>
        <position position="111"/>
    </location>
</feature>
<name>A0AAV2SJA0_MEGNR</name>
<dbReference type="InterPro" id="IPR016187">
    <property type="entry name" value="CTDL_fold"/>
</dbReference>
<feature type="repeat" description="ANK" evidence="1">
    <location>
        <begin position="1"/>
        <end position="30"/>
    </location>
</feature>
<dbReference type="PROSITE" id="PS50088">
    <property type="entry name" value="ANK_REPEAT"/>
    <property type="match status" value="1"/>
</dbReference>
<gene>
    <name evidence="2" type="ORF">MNOR_LOCUS38072</name>
</gene>
<comment type="caution">
    <text evidence="2">The sequence shown here is derived from an EMBL/GenBank/DDBJ whole genome shotgun (WGS) entry which is preliminary data.</text>
</comment>
<evidence type="ECO:0000256" key="1">
    <source>
        <dbReference type="PROSITE-ProRule" id="PRU00023"/>
    </source>
</evidence>
<sequence length="111" mass="12415">TPLMTAARYNGTDAVRTLLLANASTDNKNYQGKTVFDLARQKNFGQIISLLEDPACPLPFVRVWKECLFVNTQEKLTWSAAVNRCPQIRGGQLAEPQNPTAIVAYLEINQY</sequence>
<dbReference type="SUPFAM" id="SSF56436">
    <property type="entry name" value="C-type lectin-like"/>
    <property type="match status" value="1"/>
</dbReference>
<evidence type="ECO:0000313" key="3">
    <source>
        <dbReference type="Proteomes" id="UP001497623"/>
    </source>
</evidence>
<keyword evidence="3" id="KW-1185">Reference proteome</keyword>
<dbReference type="InterPro" id="IPR002110">
    <property type="entry name" value="Ankyrin_rpt"/>
</dbReference>
<feature type="non-terminal residue" evidence="2">
    <location>
        <position position="1"/>
    </location>
</feature>
<keyword evidence="1" id="KW-0040">ANK repeat</keyword>
<dbReference type="SUPFAM" id="SSF48403">
    <property type="entry name" value="Ankyrin repeat"/>
    <property type="match status" value="1"/>
</dbReference>
<organism evidence="2 3">
    <name type="scientific">Meganyctiphanes norvegica</name>
    <name type="common">Northern krill</name>
    <name type="synonym">Thysanopoda norvegica</name>
    <dbReference type="NCBI Taxonomy" id="48144"/>
    <lineage>
        <taxon>Eukaryota</taxon>
        <taxon>Metazoa</taxon>
        <taxon>Ecdysozoa</taxon>
        <taxon>Arthropoda</taxon>
        <taxon>Crustacea</taxon>
        <taxon>Multicrustacea</taxon>
        <taxon>Malacostraca</taxon>
        <taxon>Eumalacostraca</taxon>
        <taxon>Eucarida</taxon>
        <taxon>Euphausiacea</taxon>
        <taxon>Euphausiidae</taxon>
        <taxon>Meganyctiphanes</taxon>
    </lineage>
</organism>
<dbReference type="AlphaFoldDB" id="A0AAV2SJA0"/>
<evidence type="ECO:0000313" key="2">
    <source>
        <dbReference type="EMBL" id="CAL4207237.1"/>
    </source>
</evidence>
<accession>A0AAV2SJA0</accession>
<protein>
    <submittedName>
        <fullName evidence="2">Uncharacterized protein</fullName>
    </submittedName>
</protein>
<proteinExistence type="predicted"/>
<dbReference type="EMBL" id="CAXKWB010082625">
    <property type="protein sequence ID" value="CAL4207237.1"/>
    <property type="molecule type" value="Genomic_DNA"/>
</dbReference>
<dbReference type="Gene3D" id="1.25.40.20">
    <property type="entry name" value="Ankyrin repeat-containing domain"/>
    <property type="match status" value="1"/>
</dbReference>
<reference evidence="2 3" key="1">
    <citation type="submission" date="2024-05" db="EMBL/GenBank/DDBJ databases">
        <authorList>
            <person name="Wallberg A."/>
        </authorList>
    </citation>
    <scope>NUCLEOTIDE SEQUENCE [LARGE SCALE GENOMIC DNA]</scope>
</reference>